<keyword evidence="1" id="KW-0732">Signal</keyword>
<accession>A0AAV9WEN3</accession>
<feature type="signal peptide" evidence="1">
    <location>
        <begin position="1"/>
        <end position="15"/>
    </location>
</feature>
<evidence type="ECO:0000313" key="3">
    <source>
        <dbReference type="Proteomes" id="UP001370758"/>
    </source>
</evidence>
<dbReference type="Proteomes" id="UP001370758">
    <property type="component" value="Unassembled WGS sequence"/>
</dbReference>
<evidence type="ECO:0000256" key="1">
    <source>
        <dbReference type="SAM" id="SignalP"/>
    </source>
</evidence>
<comment type="caution">
    <text evidence="2">The sequence shown here is derived from an EMBL/GenBank/DDBJ whole genome shotgun (WGS) entry which is preliminary data.</text>
</comment>
<dbReference type="EMBL" id="JAVHJL010000003">
    <property type="protein sequence ID" value="KAK6507282.1"/>
    <property type="molecule type" value="Genomic_DNA"/>
</dbReference>
<protein>
    <submittedName>
        <fullName evidence="2">Uncharacterized protein</fullName>
    </submittedName>
</protein>
<feature type="chain" id="PRO_5043362174" evidence="1">
    <location>
        <begin position="16"/>
        <end position="346"/>
    </location>
</feature>
<evidence type="ECO:0000313" key="2">
    <source>
        <dbReference type="EMBL" id="KAK6507282.1"/>
    </source>
</evidence>
<dbReference type="AlphaFoldDB" id="A0AAV9WEN3"/>
<sequence>MKLLQVLALASSVSAAAVDLFQRDRIVGCNADNCLGAVVKADASQAAIRMAACSSFVQTHKITSYFYETTSTTSTSTSLTTETVAYFNKRDDGIPAAIPTWAANCKPLTGTPAVVRFSSACSCLFQSASQSPVAMPTVSVTVSYTSSFTETTTVTKTSSTPAPTEVVLKVTNVQSWNADDGEFEPANVEGFYVTERQVDGQPLANRVFYLDESKANAATFYSRELDYFGSTYGRLYLDENAQNDQLSIGAPLDPNGLDPHLGTLTSDKKPFSSNTRRLAWLPLEGGGYGFPEDVLLGIDHPVSFIYYFDGNDGAASGVVLATPNLVPASQPDGVVAWLFDLDIETK</sequence>
<organism evidence="2 3">
    <name type="scientific">Arthrobotrys musiformis</name>
    <dbReference type="NCBI Taxonomy" id="47236"/>
    <lineage>
        <taxon>Eukaryota</taxon>
        <taxon>Fungi</taxon>
        <taxon>Dikarya</taxon>
        <taxon>Ascomycota</taxon>
        <taxon>Pezizomycotina</taxon>
        <taxon>Orbiliomycetes</taxon>
        <taxon>Orbiliales</taxon>
        <taxon>Orbiliaceae</taxon>
        <taxon>Arthrobotrys</taxon>
    </lineage>
</organism>
<reference evidence="2 3" key="1">
    <citation type="submission" date="2023-08" db="EMBL/GenBank/DDBJ databases">
        <authorList>
            <person name="Palmer J.M."/>
        </authorList>
    </citation>
    <scope>NUCLEOTIDE SEQUENCE [LARGE SCALE GENOMIC DNA]</scope>
    <source>
        <strain evidence="2 3">TWF481</strain>
    </source>
</reference>
<gene>
    <name evidence="2" type="ORF">TWF481_005728</name>
</gene>
<keyword evidence="3" id="KW-1185">Reference proteome</keyword>
<name>A0AAV9WEN3_9PEZI</name>
<proteinExistence type="predicted"/>